<evidence type="ECO:0000313" key="2">
    <source>
        <dbReference type="EMBL" id="QDO99178.1"/>
    </source>
</evidence>
<accession>A0A516H5Y5</accession>
<dbReference type="EMBL" id="CP041636">
    <property type="protein sequence ID" value="QDO99178.1"/>
    <property type="molecule type" value="Genomic_DNA"/>
</dbReference>
<evidence type="ECO:0000259" key="1">
    <source>
        <dbReference type="Pfam" id="PF22308"/>
    </source>
</evidence>
<name>A0A516H5Y5_9PROT</name>
<organism evidence="2 3">
    <name type="scientific">Ferrovibrio terrae</name>
    <dbReference type="NCBI Taxonomy" id="2594003"/>
    <lineage>
        <taxon>Bacteria</taxon>
        <taxon>Pseudomonadati</taxon>
        <taxon>Pseudomonadota</taxon>
        <taxon>Alphaproteobacteria</taxon>
        <taxon>Rhodospirillales</taxon>
        <taxon>Rhodospirillaceae</taxon>
        <taxon>Ferrovibrio</taxon>
    </lineage>
</organism>
<dbReference type="AlphaFoldDB" id="A0A516H5Y5"/>
<keyword evidence="3" id="KW-1185">Reference proteome</keyword>
<feature type="domain" description="DUF6969" evidence="1">
    <location>
        <begin position="17"/>
        <end position="230"/>
    </location>
</feature>
<proteinExistence type="predicted"/>
<dbReference type="Pfam" id="PF22308">
    <property type="entry name" value="DUF6969"/>
    <property type="match status" value="1"/>
</dbReference>
<dbReference type="KEGG" id="fer:FNB15_18700"/>
<dbReference type="Proteomes" id="UP000317496">
    <property type="component" value="Chromosome"/>
</dbReference>
<dbReference type="InterPro" id="IPR054242">
    <property type="entry name" value="DUF6969"/>
</dbReference>
<gene>
    <name evidence="2" type="ORF">FNB15_18700</name>
</gene>
<protein>
    <recommendedName>
        <fullName evidence="1">DUF6969 domain-containing protein</fullName>
    </recommendedName>
</protein>
<reference evidence="2 3" key="1">
    <citation type="submission" date="2019-07" db="EMBL/GenBank/DDBJ databases">
        <title>Genome sequencing for Ferrovibrio sp. K5.</title>
        <authorList>
            <person name="Park S.-J."/>
        </authorList>
    </citation>
    <scope>NUCLEOTIDE SEQUENCE [LARGE SCALE GENOMIC DNA]</scope>
    <source>
        <strain evidence="2 3">K5</strain>
    </source>
</reference>
<sequence length="245" mass="28110">MNMMANAGTMRLQAMAAAGGEVLKIQQDLAARRSNLVAELLRGEEDFFEQQHYPAGDVFDPQTGAQYYYHAHRNDGREHGHFHVFQRPQFLGEQFEPAKYVKTGVGRCSPKQKIGEHWPRGENALAHIIGVAMDHYGQPIRLFTVNRWVTDETWFAARDVIAMLERFELRHAWPSSPVNRWLNGLLRLFQPEIIDLIRRRDDAVEARGRANPRGDALEDRSLEVTASIDISVERQLRQLRRSLAA</sequence>
<dbReference type="OrthoDB" id="6115415at2"/>
<dbReference type="RefSeq" id="WP_144258174.1">
    <property type="nucleotide sequence ID" value="NZ_CP041636.1"/>
</dbReference>
<evidence type="ECO:0000313" key="3">
    <source>
        <dbReference type="Proteomes" id="UP000317496"/>
    </source>
</evidence>